<feature type="domain" description="N-acetyltransferase" evidence="2">
    <location>
        <begin position="67"/>
        <end position="230"/>
    </location>
</feature>
<dbReference type="InterPro" id="IPR016181">
    <property type="entry name" value="Acyl_CoA_acyltransferase"/>
</dbReference>
<accession>A0A6A5ZAA2</accession>
<keyword evidence="4" id="KW-1185">Reference proteome</keyword>
<dbReference type="CDD" id="cd04301">
    <property type="entry name" value="NAT_SF"/>
    <property type="match status" value="1"/>
</dbReference>
<dbReference type="Gene3D" id="3.40.630.30">
    <property type="match status" value="1"/>
</dbReference>
<reference evidence="3" key="1">
    <citation type="journal article" date="2020" name="Stud. Mycol.">
        <title>101 Dothideomycetes genomes: a test case for predicting lifestyles and emergence of pathogens.</title>
        <authorList>
            <person name="Haridas S."/>
            <person name="Albert R."/>
            <person name="Binder M."/>
            <person name="Bloem J."/>
            <person name="Labutti K."/>
            <person name="Salamov A."/>
            <person name="Andreopoulos B."/>
            <person name="Baker S."/>
            <person name="Barry K."/>
            <person name="Bills G."/>
            <person name="Bluhm B."/>
            <person name="Cannon C."/>
            <person name="Castanera R."/>
            <person name="Culley D."/>
            <person name="Daum C."/>
            <person name="Ezra D."/>
            <person name="Gonzalez J."/>
            <person name="Henrissat B."/>
            <person name="Kuo A."/>
            <person name="Liang C."/>
            <person name="Lipzen A."/>
            <person name="Lutzoni F."/>
            <person name="Magnuson J."/>
            <person name="Mondo S."/>
            <person name="Nolan M."/>
            <person name="Ohm R."/>
            <person name="Pangilinan J."/>
            <person name="Park H.-J."/>
            <person name="Ramirez L."/>
            <person name="Alfaro M."/>
            <person name="Sun H."/>
            <person name="Tritt A."/>
            <person name="Yoshinaga Y."/>
            <person name="Zwiers L.-H."/>
            <person name="Turgeon B."/>
            <person name="Goodwin S."/>
            <person name="Spatafora J."/>
            <person name="Crous P."/>
            <person name="Grigoriev I."/>
        </authorList>
    </citation>
    <scope>NUCLEOTIDE SEQUENCE</scope>
    <source>
        <strain evidence="3">CBS 627.86</strain>
    </source>
</reference>
<dbReference type="PANTHER" id="PTHR42791">
    <property type="entry name" value="GNAT FAMILY ACETYLTRANSFERASE"/>
    <property type="match status" value="1"/>
</dbReference>
<dbReference type="Proteomes" id="UP000799770">
    <property type="component" value="Unassembled WGS sequence"/>
</dbReference>
<feature type="compositionally biased region" description="Basic and acidic residues" evidence="1">
    <location>
        <begin position="101"/>
        <end position="118"/>
    </location>
</feature>
<evidence type="ECO:0000256" key="1">
    <source>
        <dbReference type="SAM" id="MobiDB-lite"/>
    </source>
</evidence>
<dbReference type="GO" id="GO:0016747">
    <property type="term" value="F:acyltransferase activity, transferring groups other than amino-acyl groups"/>
    <property type="evidence" value="ECO:0007669"/>
    <property type="project" value="InterPro"/>
</dbReference>
<dbReference type="PANTHER" id="PTHR42791:SF1">
    <property type="entry name" value="N-ACETYLTRANSFERASE DOMAIN-CONTAINING PROTEIN"/>
    <property type="match status" value="1"/>
</dbReference>
<dbReference type="InterPro" id="IPR052523">
    <property type="entry name" value="Trichothecene_AcTrans"/>
</dbReference>
<feature type="region of interest" description="Disordered" evidence="1">
    <location>
        <begin position="85"/>
        <end position="118"/>
    </location>
</feature>
<dbReference type="PROSITE" id="PS51186">
    <property type="entry name" value="GNAT"/>
    <property type="match status" value="1"/>
</dbReference>
<keyword evidence="3" id="KW-0808">Transferase</keyword>
<dbReference type="SUPFAM" id="SSF55729">
    <property type="entry name" value="Acyl-CoA N-acyltransferases (Nat)"/>
    <property type="match status" value="1"/>
</dbReference>
<protein>
    <submittedName>
        <fullName evidence="3">Acyl-CoA N-acyltransferase</fullName>
    </submittedName>
</protein>
<gene>
    <name evidence="3" type="ORF">BDV96DRAFT_645723</name>
</gene>
<sequence length="233" mass="26410">MATDPSLSAATEKDAAAIAALFVQSWASSRLISFTQLQYGTLDHISLATEMNSRLEKLMKTENVRFVTIRDPSTNEVVAVAQWTLPSQDTNESEQETQEEKDERQRFEDEIRRNGLPESSNKDLIMDFSTGLRELCERVVEGRKYFRLENIVTHPDHRGRGLATKLIKWPFTEADTQNALIYLETASDNPAKRLYEKLGFEEKGYFAIPDLSKYGGEGSQTHLALIRYPNTAA</sequence>
<evidence type="ECO:0000313" key="4">
    <source>
        <dbReference type="Proteomes" id="UP000799770"/>
    </source>
</evidence>
<keyword evidence="3" id="KW-0012">Acyltransferase</keyword>
<name>A0A6A5ZAA2_9PLEO</name>
<dbReference type="Pfam" id="PF13508">
    <property type="entry name" value="Acetyltransf_7"/>
    <property type="match status" value="1"/>
</dbReference>
<dbReference type="OrthoDB" id="410198at2759"/>
<evidence type="ECO:0000259" key="2">
    <source>
        <dbReference type="PROSITE" id="PS51186"/>
    </source>
</evidence>
<evidence type="ECO:0000313" key="3">
    <source>
        <dbReference type="EMBL" id="KAF2116400.1"/>
    </source>
</evidence>
<proteinExistence type="predicted"/>
<organism evidence="3 4">
    <name type="scientific">Lophiotrema nucula</name>
    <dbReference type="NCBI Taxonomy" id="690887"/>
    <lineage>
        <taxon>Eukaryota</taxon>
        <taxon>Fungi</taxon>
        <taxon>Dikarya</taxon>
        <taxon>Ascomycota</taxon>
        <taxon>Pezizomycotina</taxon>
        <taxon>Dothideomycetes</taxon>
        <taxon>Pleosporomycetidae</taxon>
        <taxon>Pleosporales</taxon>
        <taxon>Lophiotremataceae</taxon>
        <taxon>Lophiotrema</taxon>
    </lineage>
</organism>
<dbReference type="AlphaFoldDB" id="A0A6A5ZAA2"/>
<dbReference type="EMBL" id="ML977321">
    <property type="protein sequence ID" value="KAF2116400.1"/>
    <property type="molecule type" value="Genomic_DNA"/>
</dbReference>
<dbReference type="InterPro" id="IPR000182">
    <property type="entry name" value="GNAT_dom"/>
</dbReference>
<feature type="compositionally biased region" description="Acidic residues" evidence="1">
    <location>
        <begin position="91"/>
        <end position="100"/>
    </location>
</feature>